<feature type="modified residue" description="4-aspartylphosphate" evidence="2">
    <location>
        <position position="61"/>
    </location>
</feature>
<sequence length="518" mass="55491">MTGADRAVSAATILVVDDSAAKRYLLVSWLSRAGFTVIQADSGTAALELMEHEDVDLIVLDVRLGDMSGFEVSERIKSDPRHASCPVIHVSAHAVDVAERIQGLLRGADAYLVEPIEPDELIATTRAALRYYDARRRAELLARRLAGLADTTRAVNSAATLVELITAAVTGAVQIFDSGAVVVAQDADGERWQATVEAPGVPVTVRRWPADALAVPVGIVVHTEPPAGWPLGILAEEQVTVASARLRADRPAIHLAVPSATLAAESVVFNQLVQAVAAAVEARRSFDDEHRIAVTLQRSLLPRRLPRIAGLDLAVRYEPASRQTEVGGDFYELAMIDGRLLAAIGDVAGHSLHAATVMAELRHAIRAYAVEGHPPGAILERVDKLLRTLLPGEFATVCLLTLEPATGRVRLASAGHLPALLVTDGSTAFVEHHAPLLGVHATRPADHHFVLPPGATLVLYTDGLIERRDVDIDRRMDALAASAATVDDDIDRYCGRLLAELAPAKIDDDIAVLTLRRR</sequence>
<accession>A0A927R337</accession>
<dbReference type="SUPFAM" id="SSF52172">
    <property type="entry name" value="CheY-like"/>
    <property type="match status" value="1"/>
</dbReference>
<feature type="domain" description="Response regulatory" evidence="3">
    <location>
        <begin position="12"/>
        <end position="129"/>
    </location>
</feature>
<evidence type="ECO:0000313" key="5">
    <source>
        <dbReference type="Proteomes" id="UP000649753"/>
    </source>
</evidence>
<keyword evidence="1" id="KW-0378">Hydrolase</keyword>
<dbReference type="AlphaFoldDB" id="A0A927R337"/>
<reference evidence="4" key="1">
    <citation type="submission" date="2020-10" db="EMBL/GenBank/DDBJ databases">
        <title>Sequencing the genomes of 1000 actinobacteria strains.</title>
        <authorList>
            <person name="Klenk H.-P."/>
        </authorList>
    </citation>
    <scope>NUCLEOTIDE SEQUENCE</scope>
    <source>
        <strain evidence="4">DSM 46832</strain>
    </source>
</reference>
<dbReference type="RefSeq" id="WP_192770507.1">
    <property type="nucleotide sequence ID" value="NZ_JADBEB010000001.1"/>
</dbReference>
<keyword evidence="2" id="KW-0597">Phosphoprotein</keyword>
<dbReference type="InterPro" id="IPR001789">
    <property type="entry name" value="Sig_transdc_resp-reg_receiver"/>
</dbReference>
<evidence type="ECO:0000259" key="3">
    <source>
        <dbReference type="PROSITE" id="PS50110"/>
    </source>
</evidence>
<dbReference type="EMBL" id="JADBEB010000001">
    <property type="protein sequence ID" value="MBE1491428.1"/>
    <property type="molecule type" value="Genomic_DNA"/>
</dbReference>
<dbReference type="SUPFAM" id="SSF81606">
    <property type="entry name" value="PP2C-like"/>
    <property type="match status" value="1"/>
</dbReference>
<protein>
    <submittedName>
        <fullName evidence="4">Serine phosphatase RsbU (Regulator of sigma subunit)/DNA-binding NarL/FixJ family response regulator</fullName>
    </submittedName>
</protein>
<dbReference type="InterPro" id="IPR011006">
    <property type="entry name" value="CheY-like_superfamily"/>
</dbReference>
<gene>
    <name evidence="4" type="ORF">H4W31_007066</name>
</gene>
<dbReference type="Gene3D" id="3.40.50.2300">
    <property type="match status" value="1"/>
</dbReference>
<dbReference type="GO" id="GO:0000160">
    <property type="term" value="P:phosphorelay signal transduction system"/>
    <property type="evidence" value="ECO:0007669"/>
    <property type="project" value="InterPro"/>
</dbReference>
<dbReference type="InterPro" id="IPR052016">
    <property type="entry name" value="Bact_Sigma-Reg"/>
</dbReference>
<organism evidence="4 5">
    <name type="scientific">Plantactinospora soyae</name>
    <dbReference type="NCBI Taxonomy" id="1544732"/>
    <lineage>
        <taxon>Bacteria</taxon>
        <taxon>Bacillati</taxon>
        <taxon>Actinomycetota</taxon>
        <taxon>Actinomycetes</taxon>
        <taxon>Micromonosporales</taxon>
        <taxon>Micromonosporaceae</taxon>
        <taxon>Plantactinospora</taxon>
    </lineage>
</organism>
<dbReference type="Pfam" id="PF00072">
    <property type="entry name" value="Response_reg"/>
    <property type="match status" value="1"/>
</dbReference>
<dbReference type="GO" id="GO:0016791">
    <property type="term" value="F:phosphatase activity"/>
    <property type="evidence" value="ECO:0007669"/>
    <property type="project" value="TreeGrafter"/>
</dbReference>
<comment type="caution">
    <text evidence="4">The sequence shown here is derived from an EMBL/GenBank/DDBJ whole genome shotgun (WGS) entry which is preliminary data.</text>
</comment>
<dbReference type="SMART" id="SM00331">
    <property type="entry name" value="PP2C_SIG"/>
    <property type="match status" value="1"/>
</dbReference>
<proteinExistence type="predicted"/>
<keyword evidence="5" id="KW-1185">Reference proteome</keyword>
<dbReference type="PROSITE" id="PS50110">
    <property type="entry name" value="RESPONSE_REGULATORY"/>
    <property type="match status" value="1"/>
</dbReference>
<dbReference type="SMART" id="SM00448">
    <property type="entry name" value="REC"/>
    <property type="match status" value="1"/>
</dbReference>
<dbReference type="Proteomes" id="UP000649753">
    <property type="component" value="Unassembled WGS sequence"/>
</dbReference>
<evidence type="ECO:0000256" key="1">
    <source>
        <dbReference type="ARBA" id="ARBA00022801"/>
    </source>
</evidence>
<evidence type="ECO:0000313" key="4">
    <source>
        <dbReference type="EMBL" id="MBE1491428.1"/>
    </source>
</evidence>
<dbReference type="Gene3D" id="3.60.40.10">
    <property type="entry name" value="PPM-type phosphatase domain"/>
    <property type="match status" value="1"/>
</dbReference>
<dbReference type="Pfam" id="PF07228">
    <property type="entry name" value="SpoIIE"/>
    <property type="match status" value="1"/>
</dbReference>
<dbReference type="PANTHER" id="PTHR43156:SF2">
    <property type="entry name" value="STAGE II SPORULATION PROTEIN E"/>
    <property type="match status" value="1"/>
</dbReference>
<dbReference type="PANTHER" id="PTHR43156">
    <property type="entry name" value="STAGE II SPORULATION PROTEIN E-RELATED"/>
    <property type="match status" value="1"/>
</dbReference>
<dbReference type="InterPro" id="IPR001932">
    <property type="entry name" value="PPM-type_phosphatase-like_dom"/>
</dbReference>
<evidence type="ECO:0000256" key="2">
    <source>
        <dbReference type="PROSITE-ProRule" id="PRU00169"/>
    </source>
</evidence>
<dbReference type="InterPro" id="IPR036457">
    <property type="entry name" value="PPM-type-like_dom_sf"/>
</dbReference>
<name>A0A927R337_9ACTN</name>